<dbReference type="EMBL" id="JBHTAI010000010">
    <property type="protein sequence ID" value="MFC7150276.1"/>
    <property type="molecule type" value="Genomic_DNA"/>
</dbReference>
<comment type="similarity">
    <text evidence="1">Belongs to the peptidase S33 family.</text>
</comment>
<dbReference type="RefSeq" id="WP_378045842.1">
    <property type="nucleotide sequence ID" value="NZ_JBHMDN010000008.1"/>
</dbReference>
<dbReference type="Gene3D" id="3.40.50.1820">
    <property type="entry name" value="alpha/beta hydrolase"/>
    <property type="match status" value="1"/>
</dbReference>
<dbReference type="PIRSF" id="PIRSF001112">
    <property type="entry name" value="Epoxide_hydrolase"/>
    <property type="match status" value="1"/>
</dbReference>
<dbReference type="GO" id="GO:0016787">
    <property type="term" value="F:hydrolase activity"/>
    <property type="evidence" value="ECO:0007669"/>
    <property type="project" value="UniProtKB-KW"/>
</dbReference>
<dbReference type="InterPro" id="IPR016292">
    <property type="entry name" value="Epoxide_hydrolase"/>
</dbReference>
<reference evidence="6" key="1">
    <citation type="journal article" date="2019" name="Int. J. Syst. Evol. Microbiol.">
        <title>The Global Catalogue of Microorganisms (GCM) 10K type strain sequencing project: providing services to taxonomists for standard genome sequencing and annotation.</title>
        <authorList>
            <consortium name="The Broad Institute Genomics Platform"/>
            <consortium name="The Broad Institute Genome Sequencing Center for Infectious Disease"/>
            <person name="Wu L."/>
            <person name="Ma J."/>
        </authorList>
    </citation>
    <scope>NUCLEOTIDE SEQUENCE [LARGE SCALE GENOMIC DNA]</scope>
    <source>
        <strain evidence="6">KCTC 12907</strain>
    </source>
</reference>
<evidence type="ECO:0000259" key="4">
    <source>
        <dbReference type="Pfam" id="PF06441"/>
    </source>
</evidence>
<keyword evidence="3 5" id="KW-0378">Hydrolase</keyword>
<dbReference type="InterPro" id="IPR010497">
    <property type="entry name" value="Epoxide_hydro_N"/>
</dbReference>
<keyword evidence="6" id="KW-1185">Reference proteome</keyword>
<evidence type="ECO:0000313" key="5">
    <source>
        <dbReference type="EMBL" id="MFC7150276.1"/>
    </source>
</evidence>
<dbReference type="PRINTS" id="PR00412">
    <property type="entry name" value="EPOXHYDRLASE"/>
</dbReference>
<proteinExistence type="inferred from homology"/>
<dbReference type="PANTHER" id="PTHR21661:SF35">
    <property type="entry name" value="EPOXIDE HYDROLASE"/>
    <property type="match status" value="1"/>
</dbReference>
<evidence type="ECO:0000256" key="1">
    <source>
        <dbReference type="ARBA" id="ARBA00010088"/>
    </source>
</evidence>
<feature type="domain" description="Epoxide hydrolase N-terminal" evidence="4">
    <location>
        <begin position="14"/>
        <end position="119"/>
    </location>
</feature>
<dbReference type="InterPro" id="IPR029058">
    <property type="entry name" value="AB_hydrolase_fold"/>
</dbReference>
<dbReference type="PANTHER" id="PTHR21661">
    <property type="entry name" value="EPOXIDE HYDROLASE 1-RELATED"/>
    <property type="match status" value="1"/>
</dbReference>
<evidence type="ECO:0000313" key="6">
    <source>
        <dbReference type="Proteomes" id="UP001596378"/>
    </source>
</evidence>
<dbReference type="InterPro" id="IPR000639">
    <property type="entry name" value="Epox_hydrolase-like"/>
</dbReference>
<evidence type="ECO:0000256" key="2">
    <source>
        <dbReference type="ARBA" id="ARBA00022797"/>
    </source>
</evidence>
<dbReference type="EC" id="3.-.-.-" evidence="5"/>
<name>A0ABW2FAJ4_9BACL</name>
<dbReference type="Proteomes" id="UP001596378">
    <property type="component" value="Unassembled WGS sequence"/>
</dbReference>
<dbReference type="Pfam" id="PF06441">
    <property type="entry name" value="EHN"/>
    <property type="match status" value="1"/>
</dbReference>
<sequence length="394" mass="43055">MNPIPSAAVNSNDIRPYRIETPQAALDDLGNRLALARWPDELPGMGWDYGVPLDFAKEMADYWRTAFDWRKQEARLNEIPQYTTTVDGANVHFFHIPSSVPTAQPLLLIHGWPGSPVEFLDLIGPLTDPAAYGGDAADAFHLVIPSIPGFGLSGPTTEAGWTSGRAAKAFAELMRRLGYDRYGVQGGDMGATIAPEMGRLAAEQVVGVYVNAATMGFIPMGQVDEDTLSSLTDAEKARLARLGQFMSQRFGFNMIQSTRPQTLAYGLHDSPIGLLAWTAELFYGFGDAVGAVENDRFLTNLMLYWLTGTAGSSARMYYEGAHDPAAWAPKEPSPTPVGVALFEQSDVAIRRYAEQGSNIVHWSEFNRGTHFAAIDAPDLMIADIRTFFRGLQAL</sequence>
<comment type="caution">
    <text evidence="5">The sequence shown here is derived from an EMBL/GenBank/DDBJ whole genome shotgun (WGS) entry which is preliminary data.</text>
</comment>
<dbReference type="SUPFAM" id="SSF53474">
    <property type="entry name" value="alpha/beta-Hydrolases"/>
    <property type="match status" value="1"/>
</dbReference>
<protein>
    <submittedName>
        <fullName evidence="5">Epoxide hydrolase family protein</fullName>
        <ecNumber evidence="5">3.-.-.-</ecNumber>
    </submittedName>
</protein>
<evidence type="ECO:0000256" key="3">
    <source>
        <dbReference type="ARBA" id="ARBA00022801"/>
    </source>
</evidence>
<keyword evidence="2" id="KW-0058">Aromatic hydrocarbons catabolism</keyword>
<accession>A0ABW2FAJ4</accession>
<organism evidence="5 6">
    <name type="scientific">Cohnella cellulosilytica</name>
    <dbReference type="NCBI Taxonomy" id="986710"/>
    <lineage>
        <taxon>Bacteria</taxon>
        <taxon>Bacillati</taxon>
        <taxon>Bacillota</taxon>
        <taxon>Bacilli</taxon>
        <taxon>Bacillales</taxon>
        <taxon>Paenibacillaceae</taxon>
        <taxon>Cohnella</taxon>
    </lineage>
</organism>
<gene>
    <name evidence="5" type="ORF">ACFQMJ_17245</name>
</gene>